<gene>
    <name evidence="2" type="ORF">TCIL3000_0_30770</name>
</gene>
<dbReference type="AlphaFoldDB" id="F9W4S3"/>
<dbReference type="Proteomes" id="UP000000702">
    <property type="component" value="Unassembled WGS sequence"/>
</dbReference>
<keyword evidence="1" id="KW-0812">Transmembrane</keyword>
<keyword evidence="3" id="KW-1185">Reference proteome</keyword>
<proteinExistence type="predicted"/>
<reference evidence="3" key="1">
    <citation type="submission" date="2011-07" db="EMBL/GenBank/DDBJ databases">
        <title>Divergent evolution of antigenic variation in African trypanosomes.</title>
        <authorList>
            <person name="Jackson A.P."/>
            <person name="Berry A."/>
            <person name="Allison H.C."/>
            <person name="Burton P."/>
            <person name="Anderson J."/>
            <person name="Aslett M."/>
            <person name="Brown R."/>
            <person name="Corton N."/>
            <person name="Harris D."/>
            <person name="Hauser H."/>
            <person name="Gamble J."/>
            <person name="Gilderthorp R."/>
            <person name="McQuillan J."/>
            <person name="Quail M.A."/>
            <person name="Sanders M."/>
            <person name="Van Tonder A."/>
            <person name="Ginger M.L."/>
            <person name="Donelson J.E."/>
            <person name="Field M.C."/>
            <person name="Barry J.D."/>
            <person name="Berriman M."/>
            <person name="Hertz-Fowler C."/>
        </authorList>
    </citation>
    <scope>NUCLEOTIDE SEQUENCE [LARGE SCALE GENOMIC DNA]</scope>
    <source>
        <strain evidence="3">IL3000</strain>
    </source>
</reference>
<dbReference type="OMA" id="QDWPEEF"/>
<feature type="transmembrane region" description="Helical" evidence="1">
    <location>
        <begin position="122"/>
        <end position="145"/>
    </location>
</feature>
<dbReference type="EMBL" id="CAEQ01000597">
    <property type="protein sequence ID" value="CCD12168.1"/>
    <property type="molecule type" value="Genomic_DNA"/>
</dbReference>
<accession>F9W4S3</accession>
<name>F9W4S3_TRYCI</name>
<evidence type="ECO:0000313" key="2">
    <source>
        <dbReference type="EMBL" id="CCD12168.1"/>
    </source>
</evidence>
<evidence type="ECO:0000256" key="1">
    <source>
        <dbReference type="SAM" id="Phobius"/>
    </source>
</evidence>
<dbReference type="VEuPathDB" id="TriTrypDB:TcIL3000_0_30770"/>
<comment type="caution">
    <text evidence="2">The sequence shown here is derived from an EMBL/GenBank/DDBJ whole genome shotgun (WGS) entry which is preliminary data.</text>
</comment>
<sequence>MLNLLSMPCLHRFSMYLYLCHPHRVVVRSTKQVKCPSKMIRRTAPAVSFTTSHRALMLRTNRPLLAADMHSTERFKAAWDEMPVHLLGASRKQSFEWYWKCMYQLGIRSTYRMTKGRVAMTWGALFVFLYLTYASVFYSSFYHIYYQDWPEEFKRENARAYAQSKGSDVWAADGKFIRPYFHINPPMLTMTTDDL</sequence>
<reference evidence="2 3" key="2">
    <citation type="journal article" date="2012" name="Proc. Natl. Acad. Sci. U.S.A.">
        <title>Antigenic diversity is generated by distinct evolutionary mechanisms in African trypanosome species.</title>
        <authorList>
            <person name="Jackson A.P."/>
            <person name="Berry A."/>
            <person name="Aslett M."/>
            <person name="Allison H.C."/>
            <person name="Burton P."/>
            <person name="Vavrova-Anderson J."/>
            <person name="Brown R."/>
            <person name="Browne H."/>
            <person name="Corton N."/>
            <person name="Hauser H."/>
            <person name="Gamble J."/>
            <person name="Gilderthorp R."/>
            <person name="Marcello L."/>
            <person name="McQuillan J."/>
            <person name="Otto T.D."/>
            <person name="Quail M.A."/>
            <person name="Sanders M.J."/>
            <person name="van Tonder A."/>
            <person name="Ginger M.L."/>
            <person name="Field M.C."/>
            <person name="Barry J.D."/>
            <person name="Hertz-Fowler C."/>
            <person name="Berriman M."/>
        </authorList>
    </citation>
    <scope>NUCLEOTIDE SEQUENCE [LARGE SCALE GENOMIC DNA]</scope>
    <source>
        <strain evidence="2 3">IL3000</strain>
    </source>
</reference>
<evidence type="ECO:0000313" key="3">
    <source>
        <dbReference type="Proteomes" id="UP000000702"/>
    </source>
</evidence>
<organism evidence="2 3">
    <name type="scientific">Trypanosoma congolense (strain IL3000)</name>
    <dbReference type="NCBI Taxonomy" id="1068625"/>
    <lineage>
        <taxon>Eukaryota</taxon>
        <taxon>Discoba</taxon>
        <taxon>Euglenozoa</taxon>
        <taxon>Kinetoplastea</taxon>
        <taxon>Metakinetoplastina</taxon>
        <taxon>Trypanosomatida</taxon>
        <taxon>Trypanosomatidae</taxon>
        <taxon>Trypanosoma</taxon>
        <taxon>Nannomonas</taxon>
    </lineage>
</organism>
<keyword evidence="1" id="KW-0472">Membrane</keyword>
<protein>
    <submittedName>
        <fullName evidence="2">WGS project CAEQ00000000 data, annotated contig 1220</fullName>
    </submittedName>
</protein>
<keyword evidence="1" id="KW-1133">Transmembrane helix</keyword>